<dbReference type="OrthoDB" id="1934367at2759"/>
<feature type="compositionally biased region" description="Basic and acidic residues" evidence="2">
    <location>
        <begin position="29"/>
        <end position="61"/>
    </location>
</feature>
<feature type="compositionally biased region" description="Basic and acidic residues" evidence="2">
    <location>
        <begin position="176"/>
        <end position="195"/>
    </location>
</feature>
<feature type="compositionally biased region" description="Basic and acidic residues" evidence="2">
    <location>
        <begin position="126"/>
        <end position="156"/>
    </location>
</feature>
<dbReference type="EMBL" id="CM026424">
    <property type="protein sequence ID" value="KAG0579341.1"/>
    <property type="molecule type" value="Genomic_DNA"/>
</dbReference>
<proteinExistence type="inferred from homology"/>
<feature type="compositionally biased region" description="Polar residues" evidence="2">
    <location>
        <begin position="112"/>
        <end position="125"/>
    </location>
</feature>
<comment type="similarity">
    <text evidence="1">Belongs to the plant dehydrin family.</text>
</comment>
<dbReference type="PROSITE" id="PS00823">
    <property type="entry name" value="DEHYDRIN_2"/>
    <property type="match status" value="1"/>
</dbReference>
<dbReference type="InterPro" id="IPR000167">
    <property type="entry name" value="Dehydrin"/>
</dbReference>
<dbReference type="InterPro" id="IPR030513">
    <property type="entry name" value="Dehydrin_CS"/>
</dbReference>
<sequence length="195" mass="20762">MTDYNWDMKSEVGGYLGQVNKPVSTYNAHQDESGSKEGNDDQRVGETVKDAPERLTDHGDDSGVGGPTSDYGASGKSAGAHDRPSFVQSQFGLEGTTGSNRTEGSDSHLTETDTSSKPASDQSTARGEDGWRPEDLTRTQGSKTHEVMNKIKEKLPGHHSTATGETTDPKAAPKKGVIEKIKEKLPGHHGNDAGL</sequence>
<keyword evidence="4" id="KW-1185">Reference proteome</keyword>
<evidence type="ECO:0000313" key="3">
    <source>
        <dbReference type="EMBL" id="KAG0579341.1"/>
    </source>
</evidence>
<protein>
    <recommendedName>
        <fullName evidence="5">Dehydrin</fullName>
    </recommendedName>
</protein>
<dbReference type="PANTHER" id="PTHR33346:SF42">
    <property type="entry name" value="DEHYDRIN XERO 1"/>
    <property type="match status" value="1"/>
</dbReference>
<dbReference type="AlphaFoldDB" id="A0A8T0I9B4"/>
<evidence type="ECO:0008006" key="5">
    <source>
        <dbReference type="Google" id="ProtNLM"/>
    </source>
</evidence>
<gene>
    <name evidence="3" type="ORF">KC19_4G091900</name>
</gene>
<feature type="region of interest" description="Disordered" evidence="2">
    <location>
        <begin position="17"/>
        <end position="195"/>
    </location>
</feature>
<evidence type="ECO:0000256" key="1">
    <source>
        <dbReference type="ARBA" id="ARBA00008403"/>
    </source>
</evidence>
<dbReference type="PANTHER" id="PTHR33346">
    <property type="entry name" value="DEHYDRIN XERO 2-RELATED"/>
    <property type="match status" value="1"/>
</dbReference>
<dbReference type="Proteomes" id="UP000822688">
    <property type="component" value="Chromosome 4"/>
</dbReference>
<reference evidence="3" key="1">
    <citation type="submission" date="2020-06" db="EMBL/GenBank/DDBJ databases">
        <title>WGS assembly of Ceratodon purpureus strain R40.</title>
        <authorList>
            <person name="Carey S.B."/>
            <person name="Jenkins J."/>
            <person name="Shu S."/>
            <person name="Lovell J.T."/>
            <person name="Sreedasyam A."/>
            <person name="Maumus F."/>
            <person name="Tiley G.P."/>
            <person name="Fernandez-Pozo N."/>
            <person name="Barry K."/>
            <person name="Chen C."/>
            <person name="Wang M."/>
            <person name="Lipzen A."/>
            <person name="Daum C."/>
            <person name="Saski C.A."/>
            <person name="Payton A.C."/>
            <person name="Mcbreen J.C."/>
            <person name="Conrad R.E."/>
            <person name="Kollar L.M."/>
            <person name="Olsson S."/>
            <person name="Huttunen S."/>
            <person name="Landis J.B."/>
            <person name="Wickett N.J."/>
            <person name="Johnson M.G."/>
            <person name="Rensing S.A."/>
            <person name="Grimwood J."/>
            <person name="Schmutz J."/>
            <person name="Mcdaniel S.F."/>
        </authorList>
    </citation>
    <scope>NUCLEOTIDE SEQUENCE</scope>
    <source>
        <strain evidence="3">R40</strain>
    </source>
</reference>
<organism evidence="3 4">
    <name type="scientific">Ceratodon purpureus</name>
    <name type="common">Fire moss</name>
    <name type="synonym">Dicranum purpureum</name>
    <dbReference type="NCBI Taxonomy" id="3225"/>
    <lineage>
        <taxon>Eukaryota</taxon>
        <taxon>Viridiplantae</taxon>
        <taxon>Streptophyta</taxon>
        <taxon>Embryophyta</taxon>
        <taxon>Bryophyta</taxon>
        <taxon>Bryophytina</taxon>
        <taxon>Bryopsida</taxon>
        <taxon>Dicranidae</taxon>
        <taxon>Pseudoditrichales</taxon>
        <taxon>Ditrichaceae</taxon>
        <taxon>Ceratodon</taxon>
    </lineage>
</organism>
<evidence type="ECO:0000313" key="4">
    <source>
        <dbReference type="Proteomes" id="UP000822688"/>
    </source>
</evidence>
<accession>A0A8T0I9B4</accession>
<name>A0A8T0I9B4_CERPU</name>
<comment type="caution">
    <text evidence="3">The sequence shown here is derived from an EMBL/GenBank/DDBJ whole genome shotgun (WGS) entry which is preliminary data.</text>
</comment>
<feature type="compositionally biased region" description="Polar residues" evidence="2">
    <location>
        <begin position="86"/>
        <end position="102"/>
    </location>
</feature>
<dbReference type="GO" id="GO:0009415">
    <property type="term" value="P:response to water"/>
    <property type="evidence" value="ECO:0007669"/>
    <property type="project" value="InterPro"/>
</dbReference>
<evidence type="ECO:0000256" key="2">
    <source>
        <dbReference type="SAM" id="MobiDB-lite"/>
    </source>
</evidence>